<dbReference type="PANTHER" id="PTHR45348:SF5">
    <property type="entry name" value="OXIDOREDUCTASE, PUTATIVE (AFU_ORTHOLOGUE AFUA_8G01420)-RELATED"/>
    <property type="match status" value="1"/>
</dbReference>
<dbReference type="Pfam" id="PF08240">
    <property type="entry name" value="ADH_N"/>
    <property type="match status" value="1"/>
</dbReference>
<dbReference type="CDD" id="cd08249">
    <property type="entry name" value="enoyl_reductase_like"/>
    <property type="match status" value="1"/>
</dbReference>
<dbReference type="GeneID" id="18255822"/>
<protein>
    <recommendedName>
        <fullName evidence="3">Enoyl reductase (ER) domain-containing protein</fullName>
    </recommendedName>
</protein>
<dbReference type="eggNOG" id="KOG1198">
    <property type="taxonomic scope" value="Eukaryota"/>
</dbReference>
<keyword evidence="2" id="KW-0560">Oxidoreductase</keyword>
<dbReference type="Gene3D" id="3.40.50.720">
    <property type="entry name" value="NAD(P)-binding Rossmann-like Domain"/>
    <property type="match status" value="1"/>
</dbReference>
<dbReference type="InterPro" id="IPR011032">
    <property type="entry name" value="GroES-like_sf"/>
</dbReference>
<sequence length="345" mass="37193">MKEALVSKGTHVQIVDSPLPEINENQLLIRVIVSGSNPKDWKLPDLFNIPGATNQGDDIAGIVERVGANVYEFKPGDRVAAFHEMRTPGGSYAEYAVAWQHSTFHIPENISFEAATSAVALYHRLSLPQPWTPITSPLPLIIYGAGSAVGFYALQLAKRSNIHPLLCVAGRSKDYVLSHLDPSKGDAVVDYREGDEAVISGLVAALKDKGFPPVKHALDAVSEGSSARNIGEVFRRVGAIDTPDGVKPKVTFVLGHKQEGVPDGVEQSVTTVGDVHSKEEGKDLGYVFFRYFAKGLHEGWFKGQKWEVVPGGLGGIEGALRKLKAGEASAVKYVFRIAETEGVGK</sequence>
<dbReference type="InterPro" id="IPR020843">
    <property type="entry name" value="ER"/>
</dbReference>
<accession>G0S2N2</accession>
<dbReference type="InterPro" id="IPR047122">
    <property type="entry name" value="Trans-enoyl_RdTase-like"/>
</dbReference>
<evidence type="ECO:0000313" key="5">
    <source>
        <dbReference type="Proteomes" id="UP000008066"/>
    </source>
</evidence>
<name>G0S2N2_CHATD</name>
<evidence type="ECO:0000259" key="3">
    <source>
        <dbReference type="SMART" id="SM00829"/>
    </source>
</evidence>
<dbReference type="Proteomes" id="UP000008066">
    <property type="component" value="Unassembled WGS sequence"/>
</dbReference>
<dbReference type="KEGG" id="cthr:CTHT_0017840"/>
<dbReference type="PANTHER" id="PTHR45348">
    <property type="entry name" value="HYPOTHETICAL OXIDOREDUCTASE (EUROFUNG)"/>
    <property type="match status" value="1"/>
</dbReference>
<dbReference type="OrthoDB" id="3233595at2759"/>
<organism evidence="5">
    <name type="scientific">Chaetomium thermophilum (strain DSM 1495 / CBS 144.50 / IMI 039719)</name>
    <name type="common">Thermochaetoides thermophila</name>
    <dbReference type="NCBI Taxonomy" id="759272"/>
    <lineage>
        <taxon>Eukaryota</taxon>
        <taxon>Fungi</taxon>
        <taxon>Dikarya</taxon>
        <taxon>Ascomycota</taxon>
        <taxon>Pezizomycotina</taxon>
        <taxon>Sordariomycetes</taxon>
        <taxon>Sordariomycetidae</taxon>
        <taxon>Sordariales</taxon>
        <taxon>Chaetomiaceae</taxon>
        <taxon>Thermochaetoides</taxon>
    </lineage>
</organism>
<dbReference type="InterPro" id="IPR013154">
    <property type="entry name" value="ADH-like_N"/>
</dbReference>
<keyword evidence="5" id="KW-1185">Reference proteome</keyword>
<dbReference type="RefSeq" id="XP_006692284.1">
    <property type="nucleotide sequence ID" value="XM_006692221.1"/>
</dbReference>
<dbReference type="GO" id="GO:0016651">
    <property type="term" value="F:oxidoreductase activity, acting on NAD(P)H"/>
    <property type="evidence" value="ECO:0007669"/>
    <property type="project" value="InterPro"/>
</dbReference>
<evidence type="ECO:0000256" key="1">
    <source>
        <dbReference type="ARBA" id="ARBA00008072"/>
    </source>
</evidence>
<dbReference type="SUPFAM" id="SSF50129">
    <property type="entry name" value="GroES-like"/>
    <property type="match status" value="1"/>
</dbReference>
<feature type="domain" description="Enoyl reductase (ER)" evidence="3">
    <location>
        <begin position="9"/>
        <end position="254"/>
    </location>
</feature>
<gene>
    <name evidence="4" type="ORF">CTHT_0017840</name>
</gene>
<evidence type="ECO:0000313" key="4">
    <source>
        <dbReference type="EMBL" id="EGS22265.1"/>
    </source>
</evidence>
<dbReference type="EMBL" id="GL988040">
    <property type="protein sequence ID" value="EGS22265.1"/>
    <property type="molecule type" value="Genomic_DNA"/>
</dbReference>
<dbReference type="Gene3D" id="3.90.180.10">
    <property type="entry name" value="Medium-chain alcohol dehydrogenases, catalytic domain"/>
    <property type="match status" value="1"/>
</dbReference>
<comment type="similarity">
    <text evidence="1">Belongs to the zinc-containing alcohol dehydrogenase family.</text>
</comment>
<evidence type="ECO:0000256" key="2">
    <source>
        <dbReference type="ARBA" id="ARBA00023002"/>
    </source>
</evidence>
<dbReference type="SMART" id="SM00829">
    <property type="entry name" value="PKS_ER"/>
    <property type="match status" value="1"/>
</dbReference>
<dbReference type="OMA" id="GWFKPHP"/>
<proteinExistence type="inferred from homology"/>
<dbReference type="HOGENOM" id="CLU_026673_16_0_1"/>
<reference evidence="4 5" key="1">
    <citation type="journal article" date="2011" name="Cell">
        <title>Insight into structure and assembly of the nuclear pore complex by utilizing the genome of a eukaryotic thermophile.</title>
        <authorList>
            <person name="Amlacher S."/>
            <person name="Sarges P."/>
            <person name="Flemming D."/>
            <person name="van Noort V."/>
            <person name="Kunze R."/>
            <person name="Devos D.P."/>
            <person name="Arumugam M."/>
            <person name="Bork P."/>
            <person name="Hurt E."/>
        </authorList>
    </citation>
    <scope>NUCLEOTIDE SEQUENCE [LARGE SCALE GENOMIC DNA]</scope>
    <source>
        <strain evidence="5">DSM 1495 / CBS 144.50 / IMI 039719</strain>
    </source>
</reference>
<dbReference type="AlphaFoldDB" id="G0S2N2"/>